<name>A0A1H4DYP2_9BURK</name>
<dbReference type="Pfam" id="PF06155">
    <property type="entry name" value="GBBH-like_N"/>
    <property type="match status" value="1"/>
</dbReference>
<protein>
    <submittedName>
        <fullName evidence="4">DUF971 family protein</fullName>
    </submittedName>
</protein>
<keyword evidence="5" id="KW-1185">Reference proteome</keyword>
<dbReference type="Proteomes" id="UP000198638">
    <property type="component" value="Unassembled WGS sequence"/>
</dbReference>
<dbReference type="InterPro" id="IPR038492">
    <property type="entry name" value="GBBH-like_N_sf"/>
</dbReference>
<dbReference type="RefSeq" id="WP_090532945.1">
    <property type="nucleotide sequence ID" value="NZ_FNRQ01000003.1"/>
</dbReference>
<evidence type="ECO:0000256" key="1">
    <source>
        <dbReference type="ARBA" id="ARBA00022723"/>
    </source>
</evidence>
<sequence>MKMPVRVELDSRTHTMTLHWPDAVTQRLSHGALRSACPCAACRRVRVAGDEVRAAEGVAVMDIQSMAYGVQLVFSDGHAQGIFPWAFLEALGGDAV</sequence>
<keyword evidence="2" id="KW-0408">Iron</keyword>
<organism evidence="4 5">
    <name type="scientific">Paraburkholderia sartisoli</name>
    <dbReference type="NCBI Taxonomy" id="83784"/>
    <lineage>
        <taxon>Bacteria</taxon>
        <taxon>Pseudomonadati</taxon>
        <taxon>Pseudomonadota</taxon>
        <taxon>Betaproteobacteria</taxon>
        <taxon>Burkholderiales</taxon>
        <taxon>Burkholderiaceae</taxon>
        <taxon>Paraburkholderia</taxon>
    </lineage>
</organism>
<dbReference type="InterPro" id="IPR010376">
    <property type="entry name" value="GBBH-like_N"/>
</dbReference>
<evidence type="ECO:0000259" key="3">
    <source>
        <dbReference type="Pfam" id="PF06155"/>
    </source>
</evidence>
<dbReference type="GO" id="GO:0046872">
    <property type="term" value="F:metal ion binding"/>
    <property type="evidence" value="ECO:0007669"/>
    <property type="project" value="UniProtKB-KW"/>
</dbReference>
<accession>A0A1H4DYP2</accession>
<dbReference type="PANTHER" id="PTHR35303:SF8">
    <property type="entry name" value="GAMMA-BUTYROBETAINE HYDROXYLASE-LIKE N-TERMINAL DOMAIN-CONTAINING PROTEIN"/>
    <property type="match status" value="1"/>
</dbReference>
<dbReference type="STRING" id="83784.SAMN05192564_10318"/>
<dbReference type="OrthoDB" id="9794178at2"/>
<feature type="domain" description="Gamma-butyrobetaine hydroxylase-like N-terminal" evidence="3">
    <location>
        <begin position="8"/>
        <end position="88"/>
    </location>
</feature>
<evidence type="ECO:0000313" key="4">
    <source>
        <dbReference type="EMBL" id="SEA77628.1"/>
    </source>
</evidence>
<proteinExistence type="predicted"/>
<dbReference type="PANTHER" id="PTHR35303">
    <property type="entry name" value="OS02G0197800 PROTEIN"/>
    <property type="match status" value="1"/>
</dbReference>
<evidence type="ECO:0000256" key="2">
    <source>
        <dbReference type="ARBA" id="ARBA00023004"/>
    </source>
</evidence>
<gene>
    <name evidence="4" type="ORF">SAMN05192564_10318</name>
</gene>
<keyword evidence="1" id="KW-0479">Metal-binding</keyword>
<dbReference type="EMBL" id="FNRQ01000003">
    <property type="protein sequence ID" value="SEA77628.1"/>
    <property type="molecule type" value="Genomic_DNA"/>
</dbReference>
<dbReference type="Gene3D" id="3.30.2020.30">
    <property type="match status" value="1"/>
</dbReference>
<dbReference type="AlphaFoldDB" id="A0A1H4DYP2"/>
<evidence type="ECO:0000313" key="5">
    <source>
        <dbReference type="Proteomes" id="UP000198638"/>
    </source>
</evidence>
<reference evidence="5" key="1">
    <citation type="submission" date="2016-10" db="EMBL/GenBank/DDBJ databases">
        <authorList>
            <person name="Varghese N."/>
            <person name="Submissions S."/>
        </authorList>
    </citation>
    <scope>NUCLEOTIDE SEQUENCE [LARGE SCALE GENOMIC DNA]</scope>
    <source>
        <strain evidence="5">LMG 24000</strain>
    </source>
</reference>